<feature type="compositionally biased region" description="Low complexity" evidence="1">
    <location>
        <begin position="12"/>
        <end position="24"/>
    </location>
</feature>
<feature type="compositionally biased region" description="Pro residues" evidence="1">
    <location>
        <begin position="1"/>
        <end position="11"/>
    </location>
</feature>
<dbReference type="GO" id="GO:0043565">
    <property type="term" value="F:sequence-specific DNA binding"/>
    <property type="evidence" value="ECO:0007669"/>
    <property type="project" value="InterPro"/>
</dbReference>
<evidence type="ECO:0000313" key="3">
    <source>
        <dbReference type="EMBL" id="TCT02976.1"/>
    </source>
</evidence>
<dbReference type="SMART" id="SM00760">
    <property type="entry name" value="Bac_DnaA_C"/>
    <property type="match status" value="1"/>
</dbReference>
<gene>
    <name evidence="3" type="ORF">EDC64_111148</name>
</gene>
<dbReference type="GO" id="GO:0006270">
    <property type="term" value="P:DNA replication initiation"/>
    <property type="evidence" value="ECO:0007669"/>
    <property type="project" value="InterPro"/>
</dbReference>
<dbReference type="InterPro" id="IPR013159">
    <property type="entry name" value="DnaA_C"/>
</dbReference>
<evidence type="ECO:0000256" key="1">
    <source>
        <dbReference type="SAM" id="MobiDB-lite"/>
    </source>
</evidence>
<proteinExistence type="predicted"/>
<evidence type="ECO:0000259" key="2">
    <source>
        <dbReference type="SMART" id="SM00760"/>
    </source>
</evidence>
<protein>
    <submittedName>
        <fullName evidence="3">DnaA-like protein</fullName>
    </submittedName>
</protein>
<reference evidence="3 4" key="1">
    <citation type="submission" date="2019-03" db="EMBL/GenBank/DDBJ databases">
        <title>Genomic Encyclopedia of Type Strains, Phase IV (KMG-IV): sequencing the most valuable type-strain genomes for metagenomic binning, comparative biology and taxonomic classification.</title>
        <authorList>
            <person name="Goeker M."/>
        </authorList>
    </citation>
    <scope>NUCLEOTIDE SEQUENCE [LARGE SCALE GENOMIC DNA]</scope>
    <source>
        <strain evidence="3 4">DSM 9035</strain>
    </source>
</reference>
<dbReference type="CDD" id="cd06571">
    <property type="entry name" value="Bac_DnaA_C"/>
    <property type="match status" value="1"/>
</dbReference>
<comment type="caution">
    <text evidence="3">The sequence shown here is derived from an EMBL/GenBank/DDBJ whole genome shotgun (WGS) entry which is preliminary data.</text>
</comment>
<dbReference type="Gene3D" id="1.10.1750.10">
    <property type="match status" value="1"/>
</dbReference>
<dbReference type="OrthoDB" id="8480222at2"/>
<evidence type="ECO:0000313" key="4">
    <source>
        <dbReference type="Proteomes" id="UP000294664"/>
    </source>
</evidence>
<dbReference type="AlphaFoldDB" id="A0A4R3LSZ9"/>
<dbReference type="GO" id="GO:0005524">
    <property type="term" value="F:ATP binding"/>
    <property type="evidence" value="ECO:0007669"/>
    <property type="project" value="InterPro"/>
</dbReference>
<feature type="domain" description="Chromosomal replication initiator DnaA C-terminal" evidence="2">
    <location>
        <begin position="34"/>
        <end position="103"/>
    </location>
</feature>
<dbReference type="SUPFAM" id="SSF48295">
    <property type="entry name" value="TrpR-like"/>
    <property type="match status" value="1"/>
</dbReference>
<keyword evidence="4" id="KW-1185">Reference proteome</keyword>
<dbReference type="EMBL" id="SMAI01000011">
    <property type="protein sequence ID" value="TCT02976.1"/>
    <property type="molecule type" value="Genomic_DNA"/>
</dbReference>
<dbReference type="GO" id="GO:0006275">
    <property type="term" value="P:regulation of DNA replication"/>
    <property type="evidence" value="ECO:0007669"/>
    <property type="project" value="InterPro"/>
</dbReference>
<name>A0A4R3LSZ9_9HYPH</name>
<feature type="region of interest" description="Disordered" evidence="1">
    <location>
        <begin position="1"/>
        <end position="32"/>
    </location>
</feature>
<sequence length="132" mass="13941">MSTPALDPPPRGSSGRPSPSVSPSSPAPHAVARDAETALALAAAWAELPVARIRTPQAGRDPATRARHVAFYLAHVGLGLSQRAAARAFGRHRSSIAYGCARVEAARDDDRTFERDLARLERRLAGADGGRP</sequence>
<dbReference type="RefSeq" id="WP_132033488.1">
    <property type="nucleotide sequence ID" value="NZ_SMAI01000011.1"/>
</dbReference>
<dbReference type="Proteomes" id="UP000294664">
    <property type="component" value="Unassembled WGS sequence"/>
</dbReference>
<accession>A0A4R3LSZ9</accession>
<dbReference type="InterPro" id="IPR010921">
    <property type="entry name" value="Trp_repressor/repl_initiator"/>
</dbReference>
<organism evidence="3 4">
    <name type="scientific">Aquabacter spiritensis</name>
    <dbReference type="NCBI Taxonomy" id="933073"/>
    <lineage>
        <taxon>Bacteria</taxon>
        <taxon>Pseudomonadati</taxon>
        <taxon>Pseudomonadota</taxon>
        <taxon>Alphaproteobacteria</taxon>
        <taxon>Hyphomicrobiales</taxon>
        <taxon>Xanthobacteraceae</taxon>
        <taxon>Aquabacter</taxon>
    </lineage>
</organism>